<dbReference type="EMBL" id="LXLX01000027">
    <property type="protein sequence ID" value="OFD95338.1"/>
    <property type="molecule type" value="Genomic_DNA"/>
</dbReference>
<accession>A0A1E8BP45</accession>
<protein>
    <recommendedName>
        <fullName evidence="1">YcdB/YcdC repeated domain-containing protein</fullName>
    </recommendedName>
</protein>
<feature type="domain" description="YcdB/YcdC repeated" evidence="1">
    <location>
        <begin position="242"/>
        <end position="401"/>
    </location>
</feature>
<proteinExistence type="predicted"/>
<reference evidence="2 3" key="1">
    <citation type="submission" date="2016-05" db="EMBL/GenBank/DDBJ databases">
        <title>Bacillus thuringiensis and Bacillus weihenstephanensis as novel biocontrol agents of wilt causing Verticillium species.</title>
        <authorList>
            <person name="Hollensteiner J."/>
            <person name="Wemheuer F."/>
            <person name="Harting R."/>
            <person name="Kolarzyk A."/>
            <person name="Diaz-Valerio S."/>
            <person name="Poehlein A."/>
            <person name="Brzuszkiewicz E."/>
            <person name="Nesemann K."/>
            <person name="Braus-Stromeyer S."/>
            <person name="Braus G."/>
            <person name="Daniel R."/>
            <person name="Liesegang H."/>
        </authorList>
    </citation>
    <scope>NUCLEOTIDE SEQUENCE [LARGE SCALE GENOMIC DNA]</scope>
    <source>
        <strain evidence="2 3">GOE11</strain>
    </source>
</reference>
<name>A0A1E8BP45_BACMY</name>
<dbReference type="Pfam" id="PF16244">
    <property type="entry name" value="DUF4901"/>
    <property type="match status" value="2"/>
</dbReference>
<dbReference type="AlphaFoldDB" id="A0A1E8BP45"/>
<evidence type="ECO:0000313" key="3">
    <source>
        <dbReference type="Proteomes" id="UP000175835"/>
    </source>
</evidence>
<dbReference type="PATRIC" id="fig|86662.23.peg.2382"/>
<dbReference type="InterPro" id="IPR032599">
    <property type="entry name" value="YcdB/YcdC_rep_domain"/>
</dbReference>
<comment type="caution">
    <text evidence="2">The sequence shown here is derived from an EMBL/GenBank/DDBJ whole genome shotgun (WGS) entry which is preliminary data.</text>
</comment>
<gene>
    <name evidence="2" type="ORF">BWGOE11_24470</name>
</gene>
<sequence>MLREELKKRAISMVKIPSHFQPLIEEYVERENGEGEAIFSWTNEEQDEGITVNLDLSGNLIGLTIDNNDKNSDVIPLNIEEKRECAEQFLLSNYPEALKDLTYYKTKKITCADRFYYEQIVMDLPLEHAGCYIDIDLAGNIVNFTYKGVKRILVIPKMLISKEKLVEHVQNRLNFQLTIAKLSTATHDVAVDGLRLVYEPEQFFMKYKADVLKPTLTIIHDEDAPQTYVLLTPPSSTTVRKDLSIEDIIGITERMEVIREVDMGEETGIVWRNRDWGMKEGDLSINDFFKRQSEDTVKAFISKKTGKIRSFMWFNERSGDLRLSREACYQKAIAFLQMIVPDYYRYLQLIVRENEEEEDDSSMKESFTFHMHNGHGIPIQLELVMVVVNRQTGQVDHYSGPRFDMEQLSQIPVEPVISKKEASEIFINHLDFELAWNKNYDSETESYILVYRACDRHSRTSIQYIDAMTGAVISNIDK</sequence>
<evidence type="ECO:0000259" key="1">
    <source>
        <dbReference type="Pfam" id="PF16244"/>
    </source>
</evidence>
<dbReference type="Proteomes" id="UP000175835">
    <property type="component" value="Unassembled WGS sequence"/>
</dbReference>
<dbReference type="RefSeq" id="WP_070139261.1">
    <property type="nucleotide sequence ID" value="NZ_LXLM01000027.1"/>
</dbReference>
<organism evidence="2 3">
    <name type="scientific">Bacillus mycoides</name>
    <dbReference type="NCBI Taxonomy" id="1405"/>
    <lineage>
        <taxon>Bacteria</taxon>
        <taxon>Bacillati</taxon>
        <taxon>Bacillota</taxon>
        <taxon>Bacilli</taxon>
        <taxon>Bacillales</taxon>
        <taxon>Bacillaceae</taxon>
        <taxon>Bacillus</taxon>
        <taxon>Bacillus cereus group</taxon>
    </lineage>
</organism>
<evidence type="ECO:0000313" key="2">
    <source>
        <dbReference type="EMBL" id="OFD95338.1"/>
    </source>
</evidence>
<feature type="domain" description="YcdB/YcdC repeated" evidence="1">
    <location>
        <begin position="4"/>
        <end position="148"/>
    </location>
</feature>